<dbReference type="InParanoid" id="A0A3N4M0P1"/>
<dbReference type="Proteomes" id="UP000267821">
    <property type="component" value="Unassembled WGS sequence"/>
</dbReference>
<keyword evidence="1" id="KW-1133">Transmembrane helix</keyword>
<evidence type="ECO:0000256" key="1">
    <source>
        <dbReference type="SAM" id="Phobius"/>
    </source>
</evidence>
<evidence type="ECO:0000313" key="3">
    <source>
        <dbReference type="Proteomes" id="UP000267821"/>
    </source>
</evidence>
<feature type="transmembrane region" description="Helical" evidence="1">
    <location>
        <begin position="39"/>
        <end position="61"/>
    </location>
</feature>
<organism evidence="2 3">
    <name type="scientific">Terfezia boudieri ATCC MYA-4762</name>
    <dbReference type="NCBI Taxonomy" id="1051890"/>
    <lineage>
        <taxon>Eukaryota</taxon>
        <taxon>Fungi</taxon>
        <taxon>Dikarya</taxon>
        <taxon>Ascomycota</taxon>
        <taxon>Pezizomycotina</taxon>
        <taxon>Pezizomycetes</taxon>
        <taxon>Pezizales</taxon>
        <taxon>Pezizaceae</taxon>
        <taxon>Terfezia</taxon>
    </lineage>
</organism>
<dbReference type="AlphaFoldDB" id="A0A3N4M0P1"/>
<keyword evidence="1" id="KW-0472">Membrane</keyword>
<accession>A0A3N4M0P1</accession>
<name>A0A3N4M0P1_9PEZI</name>
<evidence type="ECO:0000313" key="2">
    <source>
        <dbReference type="EMBL" id="RPB23895.1"/>
    </source>
</evidence>
<keyword evidence="1" id="KW-0812">Transmembrane</keyword>
<reference evidence="2 3" key="1">
    <citation type="journal article" date="2018" name="Nat. Ecol. Evol.">
        <title>Pezizomycetes genomes reveal the molecular basis of ectomycorrhizal truffle lifestyle.</title>
        <authorList>
            <person name="Murat C."/>
            <person name="Payen T."/>
            <person name="Noel B."/>
            <person name="Kuo A."/>
            <person name="Morin E."/>
            <person name="Chen J."/>
            <person name="Kohler A."/>
            <person name="Krizsan K."/>
            <person name="Balestrini R."/>
            <person name="Da Silva C."/>
            <person name="Montanini B."/>
            <person name="Hainaut M."/>
            <person name="Levati E."/>
            <person name="Barry K.W."/>
            <person name="Belfiori B."/>
            <person name="Cichocki N."/>
            <person name="Clum A."/>
            <person name="Dockter R.B."/>
            <person name="Fauchery L."/>
            <person name="Guy J."/>
            <person name="Iotti M."/>
            <person name="Le Tacon F."/>
            <person name="Lindquist E.A."/>
            <person name="Lipzen A."/>
            <person name="Malagnac F."/>
            <person name="Mello A."/>
            <person name="Molinier V."/>
            <person name="Miyauchi S."/>
            <person name="Poulain J."/>
            <person name="Riccioni C."/>
            <person name="Rubini A."/>
            <person name="Sitrit Y."/>
            <person name="Splivallo R."/>
            <person name="Traeger S."/>
            <person name="Wang M."/>
            <person name="Zifcakova L."/>
            <person name="Wipf D."/>
            <person name="Zambonelli A."/>
            <person name="Paolocci F."/>
            <person name="Nowrousian M."/>
            <person name="Ottonello S."/>
            <person name="Baldrian P."/>
            <person name="Spatafora J.W."/>
            <person name="Henrissat B."/>
            <person name="Nagy L.G."/>
            <person name="Aury J.M."/>
            <person name="Wincker P."/>
            <person name="Grigoriev I.V."/>
            <person name="Bonfante P."/>
            <person name="Martin F.M."/>
        </authorList>
    </citation>
    <scope>NUCLEOTIDE SEQUENCE [LARGE SCALE GENOMIC DNA]</scope>
    <source>
        <strain evidence="2 3">ATCC MYA-4762</strain>
    </source>
</reference>
<sequence length="71" mass="8455">MLLFLEICDLSCSWQSTFAIRWEIIDLSFGSMYKNISGVQVWVVIVEVNVTLVNLYTINVLRKQWEQYFYP</sequence>
<dbReference type="EMBL" id="ML121544">
    <property type="protein sequence ID" value="RPB23895.1"/>
    <property type="molecule type" value="Genomic_DNA"/>
</dbReference>
<keyword evidence="3" id="KW-1185">Reference proteome</keyword>
<proteinExistence type="predicted"/>
<gene>
    <name evidence="2" type="ORF">L211DRAFT_228838</name>
</gene>
<protein>
    <submittedName>
        <fullName evidence="2">Uncharacterized protein</fullName>
    </submittedName>
</protein>